<organism evidence="14 15">
    <name type="scientific">Alkaliphilus hydrothermalis</name>
    <dbReference type="NCBI Taxonomy" id="1482730"/>
    <lineage>
        <taxon>Bacteria</taxon>
        <taxon>Bacillati</taxon>
        <taxon>Bacillota</taxon>
        <taxon>Clostridia</taxon>
        <taxon>Peptostreptococcales</taxon>
        <taxon>Natronincolaceae</taxon>
        <taxon>Alkaliphilus</taxon>
    </lineage>
</organism>
<keyword evidence="6 10" id="KW-0548">Nucleotidyltransferase</keyword>
<dbReference type="Pfam" id="PF00712">
    <property type="entry name" value="DNA_pol3_beta"/>
    <property type="match status" value="1"/>
</dbReference>
<dbReference type="SMART" id="SM00480">
    <property type="entry name" value="POL3Bc"/>
    <property type="match status" value="1"/>
</dbReference>
<keyword evidence="7 10" id="KW-0235">DNA replication</keyword>
<protein>
    <recommendedName>
        <fullName evidence="3 10">Beta sliding clamp</fullName>
    </recommendedName>
</protein>
<dbReference type="RefSeq" id="WP_204402972.1">
    <property type="nucleotide sequence ID" value="NZ_JAFBEE010000014.1"/>
</dbReference>
<dbReference type="PANTHER" id="PTHR30478:SF0">
    <property type="entry name" value="BETA SLIDING CLAMP"/>
    <property type="match status" value="1"/>
</dbReference>
<feature type="domain" description="DNA polymerase III beta sliding clamp C-terminal" evidence="13">
    <location>
        <begin position="245"/>
        <end position="364"/>
    </location>
</feature>
<evidence type="ECO:0000259" key="11">
    <source>
        <dbReference type="Pfam" id="PF00712"/>
    </source>
</evidence>
<sequence>MHFSCPQKNLLNSISIVQKSVSSKTTLTILKGIYLEAKMGQLKLVGTDLEIGIENIIEADVRKEGSIVIDARLFSEIIRKLPDSNVEISIDENSQILIKCEHTEINILSQSASEFPELPVVEEEQTYLIPQEIFRNMIRQTVFATSQDESRPILTGVLVEIEESILNMVALDGYRLALRRGSINAVDNYKVVIPAKTLNEISRIMNMDEDEPIKVSLTENHGLFTIGNTKLISRLLEGEFINYNQILPKEYKSRVKINTKNLLNSIERASLLGREGKSNLVKFTIKDDKMIITSNSELGKVYEEIPIQLEGNDLEIAFNSKYFIEALKVIEDEEIFITLTTGVSPGIIRPVDNDNYVYLVLPVRLH</sequence>
<comment type="function">
    <text evidence="10">Confers DNA tethering and processivity to DNA polymerases and other proteins. Acts as a clamp, forming a ring around DNA (a reaction catalyzed by the clamp-loading complex) which diffuses in an ATP-independent manner freely and bidirectionally along dsDNA. Initially characterized for its ability to contact the catalytic subunit of DNA polymerase III (Pol III), a complex, multichain enzyme responsible for most of the replicative synthesis in bacteria; Pol III exhibits 3'-5' exonuclease proofreading activity. The beta chain is required for initiation of replication as well as for processivity of DNA replication.</text>
</comment>
<dbReference type="PIRSF" id="PIRSF000804">
    <property type="entry name" value="DNA_pol_III_b"/>
    <property type="match status" value="1"/>
</dbReference>
<keyword evidence="15" id="KW-1185">Reference proteome</keyword>
<evidence type="ECO:0000256" key="7">
    <source>
        <dbReference type="ARBA" id="ARBA00022705"/>
    </source>
</evidence>
<dbReference type="GO" id="GO:0003887">
    <property type="term" value="F:DNA-directed DNA polymerase activity"/>
    <property type="evidence" value="ECO:0007669"/>
    <property type="project" value="UniProtKB-EC"/>
</dbReference>
<evidence type="ECO:0000313" key="14">
    <source>
        <dbReference type="EMBL" id="MBM7615593.1"/>
    </source>
</evidence>
<name>A0ABS2NRL9_9FIRM</name>
<evidence type="ECO:0000256" key="3">
    <source>
        <dbReference type="ARBA" id="ARBA00021035"/>
    </source>
</evidence>
<dbReference type="InterPro" id="IPR022635">
    <property type="entry name" value="DNA_polIII_beta_C"/>
</dbReference>
<proteinExistence type="inferred from homology"/>
<evidence type="ECO:0000256" key="6">
    <source>
        <dbReference type="ARBA" id="ARBA00022695"/>
    </source>
</evidence>
<dbReference type="Pfam" id="PF02767">
    <property type="entry name" value="DNA_pol3_beta_2"/>
    <property type="match status" value="1"/>
</dbReference>
<evidence type="ECO:0000313" key="15">
    <source>
        <dbReference type="Proteomes" id="UP001314796"/>
    </source>
</evidence>
<evidence type="ECO:0000256" key="9">
    <source>
        <dbReference type="ARBA" id="ARBA00023125"/>
    </source>
</evidence>
<dbReference type="EMBL" id="JAFBEE010000014">
    <property type="protein sequence ID" value="MBM7615593.1"/>
    <property type="molecule type" value="Genomic_DNA"/>
</dbReference>
<evidence type="ECO:0000256" key="5">
    <source>
        <dbReference type="ARBA" id="ARBA00022679"/>
    </source>
</evidence>
<evidence type="ECO:0000256" key="1">
    <source>
        <dbReference type="ARBA" id="ARBA00004496"/>
    </source>
</evidence>
<evidence type="ECO:0000259" key="12">
    <source>
        <dbReference type="Pfam" id="PF02767"/>
    </source>
</evidence>
<keyword evidence="8 10" id="KW-0239">DNA-directed DNA polymerase</keyword>
<keyword evidence="5 10" id="KW-0808">Transferase</keyword>
<comment type="subcellular location">
    <subcellularLocation>
        <location evidence="1 10">Cytoplasm</location>
    </subcellularLocation>
</comment>
<dbReference type="Gene3D" id="3.10.150.10">
    <property type="entry name" value="DNA Polymerase III, subunit A, domain 2"/>
    <property type="match status" value="1"/>
</dbReference>
<evidence type="ECO:0000256" key="2">
    <source>
        <dbReference type="ARBA" id="ARBA00010752"/>
    </source>
</evidence>
<gene>
    <name evidence="14" type="ORF">JOC73_002163</name>
</gene>
<feature type="domain" description="DNA polymerase III beta sliding clamp N-terminal" evidence="11">
    <location>
        <begin position="1"/>
        <end position="119"/>
    </location>
</feature>
<dbReference type="InterPro" id="IPR022637">
    <property type="entry name" value="DNA_polIII_beta_cen"/>
</dbReference>
<evidence type="ECO:0000256" key="4">
    <source>
        <dbReference type="ARBA" id="ARBA00022490"/>
    </source>
</evidence>
<evidence type="ECO:0000256" key="8">
    <source>
        <dbReference type="ARBA" id="ARBA00022932"/>
    </source>
</evidence>
<keyword evidence="9" id="KW-0238">DNA-binding</keyword>
<comment type="similarity">
    <text evidence="2 10">Belongs to the beta sliding clamp family.</text>
</comment>
<dbReference type="InterPro" id="IPR046938">
    <property type="entry name" value="DNA_clamp_sf"/>
</dbReference>
<accession>A0ABS2NRL9</accession>
<evidence type="ECO:0000256" key="10">
    <source>
        <dbReference type="PIRNR" id="PIRNR000804"/>
    </source>
</evidence>
<dbReference type="NCBIfam" id="TIGR00663">
    <property type="entry name" value="dnan"/>
    <property type="match status" value="1"/>
</dbReference>
<dbReference type="SUPFAM" id="SSF55979">
    <property type="entry name" value="DNA clamp"/>
    <property type="match status" value="3"/>
</dbReference>
<feature type="domain" description="DNA polymerase III beta sliding clamp central" evidence="12">
    <location>
        <begin position="129"/>
        <end position="240"/>
    </location>
</feature>
<dbReference type="Pfam" id="PF02768">
    <property type="entry name" value="DNA_pol3_beta_3"/>
    <property type="match status" value="1"/>
</dbReference>
<dbReference type="Gene3D" id="3.70.10.10">
    <property type="match status" value="1"/>
</dbReference>
<comment type="caution">
    <text evidence="14">The sequence shown here is derived from an EMBL/GenBank/DDBJ whole genome shotgun (WGS) entry which is preliminary data.</text>
</comment>
<dbReference type="PANTHER" id="PTHR30478">
    <property type="entry name" value="DNA POLYMERASE III SUBUNIT BETA"/>
    <property type="match status" value="1"/>
</dbReference>
<dbReference type="Proteomes" id="UP001314796">
    <property type="component" value="Unassembled WGS sequence"/>
</dbReference>
<comment type="subunit">
    <text evidence="10">Forms a ring-shaped head-to-tail homodimer around DNA.</text>
</comment>
<dbReference type="CDD" id="cd00140">
    <property type="entry name" value="beta_clamp"/>
    <property type="match status" value="1"/>
</dbReference>
<dbReference type="InterPro" id="IPR001001">
    <property type="entry name" value="DNA_polIII_beta"/>
</dbReference>
<evidence type="ECO:0000259" key="13">
    <source>
        <dbReference type="Pfam" id="PF02768"/>
    </source>
</evidence>
<reference evidence="14 15" key="1">
    <citation type="submission" date="2021-01" db="EMBL/GenBank/DDBJ databases">
        <title>Genomic Encyclopedia of Type Strains, Phase IV (KMG-IV): sequencing the most valuable type-strain genomes for metagenomic binning, comparative biology and taxonomic classification.</title>
        <authorList>
            <person name="Goeker M."/>
        </authorList>
    </citation>
    <scope>NUCLEOTIDE SEQUENCE [LARGE SCALE GENOMIC DNA]</scope>
    <source>
        <strain evidence="14 15">DSM 25890</strain>
    </source>
</reference>
<keyword evidence="4 10" id="KW-0963">Cytoplasm</keyword>
<dbReference type="InterPro" id="IPR022634">
    <property type="entry name" value="DNA_polIII_beta_N"/>
</dbReference>